<feature type="domain" description="GH26" evidence="6">
    <location>
        <begin position="118"/>
        <end position="425"/>
    </location>
</feature>
<proteinExistence type="inferred from homology"/>
<feature type="compositionally biased region" description="Basic residues" evidence="5">
    <location>
        <begin position="77"/>
        <end position="90"/>
    </location>
</feature>
<organism evidence="7 8">
    <name type="scientific">Streptomyces chlorus</name>
    <dbReference type="NCBI Taxonomy" id="887452"/>
    <lineage>
        <taxon>Bacteria</taxon>
        <taxon>Bacillati</taxon>
        <taxon>Actinomycetota</taxon>
        <taxon>Actinomycetes</taxon>
        <taxon>Kitasatosporales</taxon>
        <taxon>Streptomycetaceae</taxon>
        <taxon>Streptomyces</taxon>
    </lineage>
</organism>
<reference evidence="8" key="1">
    <citation type="journal article" date="2019" name="Int. J. Syst. Evol. Microbiol.">
        <title>The Global Catalogue of Microorganisms (GCM) 10K type strain sequencing project: providing services to taxonomists for standard genome sequencing and annotation.</title>
        <authorList>
            <consortium name="The Broad Institute Genomics Platform"/>
            <consortium name="The Broad Institute Genome Sequencing Center for Infectious Disease"/>
            <person name="Wu L."/>
            <person name="Ma J."/>
        </authorList>
    </citation>
    <scope>NUCLEOTIDE SEQUENCE [LARGE SCALE GENOMIC DNA]</scope>
    <source>
        <strain evidence="8">JCM 10411</strain>
    </source>
</reference>
<sequence>MRLARPLRRITAVLRGVRPGTGPTTGPPAGRPTSGPTTGPPAGPESRTGTGGTGTGGAGTGGAGTGGAGTGGAGTGQHRRPKAGRPAASRRRTLITSAAVVCAVLVAVLALRNVSEPSGADEECRPTELLEPPCGAWFGAFVPHERVNLEEKVKAYEEKVGRKLDIVYTYHDMSLPKGNRREGQLLSPEERRVGEDRMLLLSWESKWWGGTKGQQPRWAEIAAGDLDTTVIDVQAQRIKDYGQRTGKKVFLSFDLEMDTRTPANGTPAQYVQAYRHIHDRFRELGVDNVVWTWIITGYLSHGDLFKGMYPGDEYVDWIGYNQYNYYRCHKTEWLTFEQTQTATHEWIRKNISADKPLMLSEFGSAVDSTRPQRQAEWYAQVPPVLKGLEGVKAALQWNYRDPGPHCNLAVANEAAWESLREVAADPYLHQPTK</sequence>
<feature type="active site" description="Nucleophile" evidence="4">
    <location>
        <position position="361"/>
    </location>
</feature>
<feature type="compositionally biased region" description="Gly residues" evidence="5">
    <location>
        <begin position="49"/>
        <end position="75"/>
    </location>
</feature>
<dbReference type="Pfam" id="PF02156">
    <property type="entry name" value="Glyco_hydro_26"/>
    <property type="match status" value="1"/>
</dbReference>
<dbReference type="PANTHER" id="PTHR40079">
    <property type="entry name" value="MANNAN ENDO-1,4-BETA-MANNOSIDASE E-RELATED"/>
    <property type="match status" value="1"/>
</dbReference>
<dbReference type="Gene3D" id="3.20.20.80">
    <property type="entry name" value="Glycosidases"/>
    <property type="match status" value="1"/>
</dbReference>
<feature type="active site" description="Proton donor" evidence="4">
    <location>
        <position position="256"/>
    </location>
</feature>
<dbReference type="Proteomes" id="UP001596180">
    <property type="component" value="Unassembled WGS sequence"/>
</dbReference>
<dbReference type="GO" id="GO:0016787">
    <property type="term" value="F:hydrolase activity"/>
    <property type="evidence" value="ECO:0007669"/>
    <property type="project" value="UniProtKB-KW"/>
</dbReference>
<evidence type="ECO:0000256" key="2">
    <source>
        <dbReference type="ARBA" id="ARBA00022801"/>
    </source>
</evidence>
<dbReference type="PANTHER" id="PTHR40079:SF4">
    <property type="entry name" value="GH26 DOMAIN-CONTAINING PROTEIN-RELATED"/>
    <property type="match status" value="1"/>
</dbReference>
<name>A0ABW1DU30_9ACTN</name>
<keyword evidence="8" id="KW-1185">Reference proteome</keyword>
<accession>A0ABW1DU30</accession>
<dbReference type="EMBL" id="JBHSOA010000009">
    <property type="protein sequence ID" value="MFC5851256.1"/>
    <property type="molecule type" value="Genomic_DNA"/>
</dbReference>
<dbReference type="RefSeq" id="WP_381358809.1">
    <property type="nucleotide sequence ID" value="NZ_JBHSOA010000009.1"/>
</dbReference>
<gene>
    <name evidence="7" type="ORF">ACFPZI_05245</name>
</gene>
<evidence type="ECO:0000256" key="4">
    <source>
        <dbReference type="PROSITE-ProRule" id="PRU01100"/>
    </source>
</evidence>
<evidence type="ECO:0000313" key="8">
    <source>
        <dbReference type="Proteomes" id="UP001596180"/>
    </source>
</evidence>
<comment type="caution">
    <text evidence="7">The sequence shown here is derived from an EMBL/GenBank/DDBJ whole genome shotgun (WGS) entry which is preliminary data.</text>
</comment>
<evidence type="ECO:0000256" key="5">
    <source>
        <dbReference type="SAM" id="MobiDB-lite"/>
    </source>
</evidence>
<feature type="region of interest" description="Disordered" evidence="5">
    <location>
        <begin position="1"/>
        <end position="90"/>
    </location>
</feature>
<protein>
    <submittedName>
        <fullName evidence="7">Glycoside hydrolase family 26 protein</fullName>
    </submittedName>
</protein>
<evidence type="ECO:0000256" key="3">
    <source>
        <dbReference type="ARBA" id="ARBA00023295"/>
    </source>
</evidence>
<comment type="similarity">
    <text evidence="1 4">Belongs to the glycosyl hydrolase 26 family.</text>
</comment>
<dbReference type="PROSITE" id="PS51764">
    <property type="entry name" value="GH26"/>
    <property type="match status" value="1"/>
</dbReference>
<evidence type="ECO:0000256" key="1">
    <source>
        <dbReference type="ARBA" id="ARBA00007754"/>
    </source>
</evidence>
<dbReference type="SUPFAM" id="SSF51445">
    <property type="entry name" value="(Trans)glycosidases"/>
    <property type="match status" value="1"/>
</dbReference>
<evidence type="ECO:0000313" key="7">
    <source>
        <dbReference type="EMBL" id="MFC5851256.1"/>
    </source>
</evidence>
<keyword evidence="3 4" id="KW-0326">Glycosidase</keyword>
<dbReference type="InterPro" id="IPR022790">
    <property type="entry name" value="GH26_dom"/>
</dbReference>
<keyword evidence="2 4" id="KW-0378">Hydrolase</keyword>
<evidence type="ECO:0000259" key="6">
    <source>
        <dbReference type="PROSITE" id="PS51764"/>
    </source>
</evidence>
<dbReference type="InterPro" id="IPR000805">
    <property type="entry name" value="Glyco_hydro_26"/>
</dbReference>
<dbReference type="InterPro" id="IPR017853">
    <property type="entry name" value="GH"/>
</dbReference>